<comment type="subcellular location">
    <subcellularLocation>
        <location evidence="1">Membrane</location>
        <topology evidence="1">Multi-pass membrane protein</topology>
    </subcellularLocation>
</comment>
<dbReference type="InterPro" id="IPR059000">
    <property type="entry name" value="ATPase_P-type_domA"/>
</dbReference>
<evidence type="ECO:0000259" key="2">
    <source>
        <dbReference type="Pfam" id="PF00122"/>
    </source>
</evidence>
<reference evidence="3 4" key="1">
    <citation type="submission" date="2017-07" db="EMBL/GenBank/DDBJ databases">
        <title>Isolation and whole genome analysis of endospore-forming bacteria from heroin.</title>
        <authorList>
            <person name="Kalinowski J."/>
            <person name="Ahrens B."/>
            <person name="Al-Dilaimi A."/>
            <person name="Winkler A."/>
            <person name="Wibberg D."/>
            <person name="Schleenbecker U."/>
            <person name="Ruckert C."/>
            <person name="Wolfel R."/>
            <person name="Grass G."/>
        </authorList>
    </citation>
    <scope>NUCLEOTIDE SEQUENCE [LARGE SCALE GENOMIC DNA]</scope>
    <source>
        <strain evidence="3 4">7523-2</strain>
    </source>
</reference>
<dbReference type="Pfam" id="PF00122">
    <property type="entry name" value="E1-E2_ATPase"/>
    <property type="match status" value="1"/>
</dbReference>
<feature type="non-terminal residue" evidence="3">
    <location>
        <position position="1"/>
    </location>
</feature>
<dbReference type="Proteomes" id="UP000216133">
    <property type="component" value="Unassembled WGS sequence"/>
</dbReference>
<protein>
    <submittedName>
        <fullName evidence="3">P-ATPase superfamily P-type ATPase cation transporter</fullName>
    </submittedName>
</protein>
<evidence type="ECO:0000256" key="1">
    <source>
        <dbReference type="ARBA" id="ARBA00004141"/>
    </source>
</evidence>
<feature type="domain" description="P-type ATPase A" evidence="2">
    <location>
        <begin position="1"/>
        <end position="79"/>
    </location>
</feature>
<gene>
    <name evidence="3" type="ORF">CHH61_24790</name>
</gene>
<dbReference type="PANTHER" id="PTHR42861">
    <property type="entry name" value="CALCIUM-TRANSPORTING ATPASE"/>
    <property type="match status" value="1"/>
</dbReference>
<dbReference type="EMBL" id="NPBS01000622">
    <property type="protein sequence ID" value="PAF13252.1"/>
    <property type="molecule type" value="Genomic_DNA"/>
</dbReference>
<dbReference type="InterPro" id="IPR008250">
    <property type="entry name" value="ATPase_P-typ_transduc_dom_A_sf"/>
</dbReference>
<evidence type="ECO:0000313" key="4">
    <source>
        <dbReference type="Proteomes" id="UP000216133"/>
    </source>
</evidence>
<sequence>LRDGEWKKIPSREVAVGDLLKFSTGDRVGADVRIVESNSLEIEESALTGESLPVQKRTGSLKTPNLAIGDMENMAFMGT</sequence>
<comment type="caution">
    <text evidence="3">The sequence shown here is derived from an EMBL/GenBank/DDBJ whole genome shotgun (WGS) entry which is preliminary data.</text>
</comment>
<feature type="non-terminal residue" evidence="3">
    <location>
        <position position="79"/>
    </location>
</feature>
<dbReference type="SUPFAM" id="SSF81653">
    <property type="entry name" value="Calcium ATPase, transduction domain A"/>
    <property type="match status" value="1"/>
</dbReference>
<accession>A0A268QZA1</accession>
<name>A0A268QZA1_SHOCL</name>
<evidence type="ECO:0000313" key="3">
    <source>
        <dbReference type="EMBL" id="PAF13252.1"/>
    </source>
</evidence>
<organism evidence="3 4">
    <name type="scientific">Shouchella clausii</name>
    <name type="common">Alkalihalobacillus clausii</name>
    <dbReference type="NCBI Taxonomy" id="79880"/>
    <lineage>
        <taxon>Bacteria</taxon>
        <taxon>Bacillati</taxon>
        <taxon>Bacillota</taxon>
        <taxon>Bacilli</taxon>
        <taxon>Bacillales</taxon>
        <taxon>Bacillaceae</taxon>
        <taxon>Shouchella</taxon>
    </lineage>
</organism>
<dbReference type="AlphaFoldDB" id="A0A268QZA1"/>
<proteinExistence type="predicted"/>
<dbReference type="Gene3D" id="2.70.150.10">
    <property type="entry name" value="Calcium-transporting ATPase, cytoplasmic transduction domain A"/>
    <property type="match status" value="1"/>
</dbReference>